<gene>
    <name evidence="2" type="ORF">Tco_0974355</name>
</gene>
<evidence type="ECO:0000256" key="1">
    <source>
        <dbReference type="SAM" id="Phobius"/>
    </source>
</evidence>
<proteinExistence type="predicted"/>
<dbReference type="Proteomes" id="UP001151760">
    <property type="component" value="Unassembled WGS sequence"/>
</dbReference>
<keyword evidence="3" id="KW-1185">Reference proteome</keyword>
<keyword evidence="1" id="KW-0812">Transmembrane</keyword>
<accession>A0ABQ5EBB5</accession>
<evidence type="ECO:0000313" key="2">
    <source>
        <dbReference type="EMBL" id="GJT48198.1"/>
    </source>
</evidence>
<reference evidence="2" key="1">
    <citation type="journal article" date="2022" name="Int. J. Mol. Sci.">
        <title>Draft Genome of Tanacetum Coccineum: Genomic Comparison of Closely Related Tanacetum-Family Plants.</title>
        <authorList>
            <person name="Yamashiro T."/>
            <person name="Shiraishi A."/>
            <person name="Nakayama K."/>
            <person name="Satake H."/>
        </authorList>
    </citation>
    <scope>NUCLEOTIDE SEQUENCE</scope>
</reference>
<comment type="caution">
    <text evidence="2">The sequence shown here is derived from an EMBL/GenBank/DDBJ whole genome shotgun (WGS) entry which is preliminary data.</text>
</comment>
<organism evidence="2 3">
    <name type="scientific">Tanacetum coccineum</name>
    <dbReference type="NCBI Taxonomy" id="301880"/>
    <lineage>
        <taxon>Eukaryota</taxon>
        <taxon>Viridiplantae</taxon>
        <taxon>Streptophyta</taxon>
        <taxon>Embryophyta</taxon>
        <taxon>Tracheophyta</taxon>
        <taxon>Spermatophyta</taxon>
        <taxon>Magnoliopsida</taxon>
        <taxon>eudicotyledons</taxon>
        <taxon>Gunneridae</taxon>
        <taxon>Pentapetalae</taxon>
        <taxon>asterids</taxon>
        <taxon>campanulids</taxon>
        <taxon>Asterales</taxon>
        <taxon>Asteraceae</taxon>
        <taxon>Asteroideae</taxon>
        <taxon>Anthemideae</taxon>
        <taxon>Anthemidinae</taxon>
        <taxon>Tanacetum</taxon>
    </lineage>
</organism>
<reference evidence="2" key="2">
    <citation type="submission" date="2022-01" db="EMBL/GenBank/DDBJ databases">
        <authorList>
            <person name="Yamashiro T."/>
            <person name="Shiraishi A."/>
            <person name="Satake H."/>
            <person name="Nakayama K."/>
        </authorList>
    </citation>
    <scope>NUCLEOTIDE SEQUENCE</scope>
</reference>
<keyword evidence="1" id="KW-1133">Transmembrane helix</keyword>
<keyword evidence="1" id="KW-0472">Membrane</keyword>
<sequence length="365" mass="42562">MNCIKKIANDAKVIEIDNQMLVLIKRQVETNLMLEEKFRDPYEEVSNFVKEIKDVVKEVERLSCKDVAKETVCLLRRGQKESSWYMRHGLQMMVDESSSVREKLTFVKIAKDANVIEIDNQLLVLIKRQVETKLMLEEKFRDPYEEVSNFVKEIKDVVKEVERLSCKDVAKETVCLLRRGQKRELYMMTRLQMMVDESHLSVHEKHTFVTLIVGASPSCDVQLPCKKKIPNLDPPAGIFANHLRSLFECDFVSLDSRLNSKNPLWITHLVPRKKLIMLGYCSLAMVCFCVVVRHGIFYYVYNPFTNLFKRLPQSNYYLRDDSCFFSSGVFRLAFDPRKLRHYKVVQAGGEADETWIQIYSSETGN</sequence>
<dbReference type="EMBL" id="BQNB010016133">
    <property type="protein sequence ID" value="GJT48198.1"/>
    <property type="molecule type" value="Genomic_DNA"/>
</dbReference>
<name>A0ABQ5EBB5_9ASTR</name>
<evidence type="ECO:0000313" key="3">
    <source>
        <dbReference type="Proteomes" id="UP001151760"/>
    </source>
</evidence>
<protein>
    <submittedName>
        <fullName evidence="2">Uncharacterized protein</fullName>
    </submittedName>
</protein>
<feature type="transmembrane region" description="Helical" evidence="1">
    <location>
        <begin position="275"/>
        <end position="296"/>
    </location>
</feature>